<feature type="domain" description="TonB-dependent receptor plug" evidence="7">
    <location>
        <begin position="66"/>
        <end position="167"/>
    </location>
</feature>
<organism evidence="8 9">
    <name type="scientific">Sphingomonas longa</name>
    <dbReference type="NCBI Taxonomy" id="2778730"/>
    <lineage>
        <taxon>Bacteria</taxon>
        <taxon>Pseudomonadati</taxon>
        <taxon>Pseudomonadota</taxon>
        <taxon>Alphaproteobacteria</taxon>
        <taxon>Sphingomonadales</taxon>
        <taxon>Sphingomonadaceae</taxon>
        <taxon>Sphingomonas</taxon>
    </lineage>
</organism>
<dbReference type="SUPFAM" id="SSF56935">
    <property type="entry name" value="Porins"/>
    <property type="match status" value="1"/>
</dbReference>
<dbReference type="Proteomes" id="UP000763641">
    <property type="component" value="Unassembled WGS sequence"/>
</dbReference>
<sequence length="934" mass="102123">MALVFGTSSVHAQDDSVRQRQSGDASRSQSAVSSDSTAETEEEEEAAKNEIIVVGIRGSITSAVNKKRNAKQIVDSVVSEDVGKLPDNNVVDAIARIPGVQITRERGQGQEVLIRGLGGVQTTVNGNNANLGTARSISLADVPAELIKAVDVFKTRTADQVEGSISGTVNIELRRPLDLSKGLTLAGSARGLYDNIAKKAGPFLSALVAYRAETGIGDMGFLVNGSFTRQNYLETFIQSESPSRVCCGDDETGTVDSNSSRARLPANLRNIIVPFAARSGIDIGYVDRPSLNAAFQWAPSSNLSFVVEGLYTGSRERRELNRYYAITGGYGETLTDISIRPDGRTVDKVTMISNRPGSIAVGIDNLYIRSQNSFYQINGEMRWTSDRADITSSILHSWSNSGNYNIQNLPRPPLLERTTVDFASNVGGYSVPTITLEGIDPTNINDLGLERFQDLRGSDHNKEYQAQVDLTLKFSETGFLRTFQAGMRANRREVANSFGFRDAFPRIVIGGEEFFAPLAALPGAESARPIGPPIRGAQQWAAIPGKVLYDRIADIRTYLQQAVPGQGGAQFATVFPQGQLGQQFASRENNFAIYGQINYGFKLGFPIDGTIGLRYVNNFGTNRSTATERIRRTVNGQIVENDVNRAAFARGNFVDLLPSVTATVHFTDRTQMRLSYTTNIQRAGFGALSPSYFINPNDNPPTVDAGNPDLRAQRERSYNVSLENYFGRGGILSLAGFYKKATGFLYYDREPILDLGRYGQPGRSGFLRTNRNGGAGEFIGTEGQAQAFFDFLPGALANFGASLNGTYMIKARQVLPFEEGFPGAYDGNGVSKWTANAALFYTTPMFSTRIAYNYRSPYRNGADLGNPEYSQFSDATERLDVAVNYTPKRWVTFSIEATNLTNNNAYQYFGKENLLGSGVRLQARTVQGSIRVRY</sequence>
<comment type="subcellular location">
    <subcellularLocation>
        <location evidence="1 4">Cell outer membrane</location>
    </subcellularLocation>
</comment>
<dbReference type="Pfam" id="PF07715">
    <property type="entry name" value="Plug"/>
    <property type="match status" value="1"/>
</dbReference>
<feature type="compositionally biased region" description="Polar residues" evidence="5">
    <location>
        <begin position="1"/>
        <end position="11"/>
    </location>
</feature>
<evidence type="ECO:0000259" key="6">
    <source>
        <dbReference type="Pfam" id="PF00593"/>
    </source>
</evidence>
<dbReference type="InterPro" id="IPR010104">
    <property type="entry name" value="TonB_rcpt_bac"/>
</dbReference>
<evidence type="ECO:0000313" key="9">
    <source>
        <dbReference type="Proteomes" id="UP000763641"/>
    </source>
</evidence>
<proteinExistence type="inferred from homology"/>
<gene>
    <name evidence="8" type="ORF">ILT43_11690</name>
</gene>
<dbReference type="Gene3D" id="2.40.170.20">
    <property type="entry name" value="TonB-dependent receptor, beta-barrel domain"/>
    <property type="match status" value="1"/>
</dbReference>
<keyword evidence="2 4" id="KW-0472">Membrane</keyword>
<dbReference type="PANTHER" id="PTHR40980">
    <property type="entry name" value="PLUG DOMAIN-CONTAINING PROTEIN"/>
    <property type="match status" value="1"/>
</dbReference>
<keyword evidence="8" id="KW-0675">Receptor</keyword>
<evidence type="ECO:0000313" key="8">
    <source>
        <dbReference type="EMBL" id="MBM6577034.1"/>
    </source>
</evidence>
<evidence type="ECO:0000256" key="4">
    <source>
        <dbReference type="RuleBase" id="RU003357"/>
    </source>
</evidence>
<evidence type="ECO:0000256" key="3">
    <source>
        <dbReference type="ARBA" id="ARBA00023237"/>
    </source>
</evidence>
<dbReference type="InterPro" id="IPR036942">
    <property type="entry name" value="Beta-barrel_TonB_sf"/>
</dbReference>
<keyword evidence="9" id="KW-1185">Reference proteome</keyword>
<feature type="domain" description="TonB-dependent receptor-like beta-barrel" evidence="6">
    <location>
        <begin position="421"/>
        <end position="900"/>
    </location>
</feature>
<evidence type="ECO:0000256" key="2">
    <source>
        <dbReference type="ARBA" id="ARBA00023136"/>
    </source>
</evidence>
<dbReference type="RefSeq" id="WP_204199135.1">
    <property type="nucleotide sequence ID" value="NZ_JAFEMC010000003.1"/>
</dbReference>
<dbReference type="NCBIfam" id="TIGR01782">
    <property type="entry name" value="TonB-Xanth-Caul"/>
    <property type="match status" value="1"/>
</dbReference>
<evidence type="ECO:0000256" key="5">
    <source>
        <dbReference type="SAM" id="MobiDB-lite"/>
    </source>
</evidence>
<dbReference type="Pfam" id="PF00593">
    <property type="entry name" value="TonB_dep_Rec_b-barrel"/>
    <property type="match status" value="1"/>
</dbReference>
<accession>A0ABS2DAJ1</accession>
<feature type="region of interest" description="Disordered" evidence="5">
    <location>
        <begin position="1"/>
        <end position="46"/>
    </location>
</feature>
<reference evidence="8 9" key="1">
    <citation type="submission" date="2020-12" db="EMBL/GenBank/DDBJ databases">
        <title>Sphingomonas sp.</title>
        <authorList>
            <person name="Kim M.K."/>
        </authorList>
    </citation>
    <scope>NUCLEOTIDE SEQUENCE [LARGE SCALE GENOMIC DNA]</scope>
    <source>
        <strain evidence="8 9">BT552</strain>
    </source>
</reference>
<dbReference type="InterPro" id="IPR012910">
    <property type="entry name" value="Plug_dom"/>
</dbReference>
<feature type="compositionally biased region" description="Low complexity" evidence="5">
    <location>
        <begin position="22"/>
        <end position="37"/>
    </location>
</feature>
<dbReference type="InterPro" id="IPR037066">
    <property type="entry name" value="Plug_dom_sf"/>
</dbReference>
<dbReference type="InterPro" id="IPR000531">
    <property type="entry name" value="Beta-barrel_TonB"/>
</dbReference>
<dbReference type="Gene3D" id="2.170.130.10">
    <property type="entry name" value="TonB-dependent receptor, plug domain"/>
    <property type="match status" value="1"/>
</dbReference>
<comment type="similarity">
    <text evidence="4">Belongs to the TonB-dependent receptor family.</text>
</comment>
<evidence type="ECO:0000256" key="1">
    <source>
        <dbReference type="ARBA" id="ARBA00004442"/>
    </source>
</evidence>
<dbReference type="EMBL" id="JAFEMC010000003">
    <property type="protein sequence ID" value="MBM6577034.1"/>
    <property type="molecule type" value="Genomic_DNA"/>
</dbReference>
<protein>
    <submittedName>
        <fullName evidence="8">TonB-dependent receptor</fullName>
    </submittedName>
</protein>
<name>A0ABS2DAJ1_9SPHN</name>
<comment type="caution">
    <text evidence="8">The sequence shown here is derived from an EMBL/GenBank/DDBJ whole genome shotgun (WGS) entry which is preliminary data.</text>
</comment>
<evidence type="ECO:0000259" key="7">
    <source>
        <dbReference type="Pfam" id="PF07715"/>
    </source>
</evidence>
<keyword evidence="3" id="KW-0998">Cell outer membrane</keyword>
<keyword evidence="4" id="KW-0798">TonB box</keyword>
<dbReference type="PANTHER" id="PTHR40980:SF3">
    <property type="entry name" value="TONB-DEPENDENT RECEPTOR-LIKE BETA-BARREL DOMAIN-CONTAINING PROTEIN"/>
    <property type="match status" value="1"/>
</dbReference>